<reference evidence="2" key="1">
    <citation type="submission" date="2022-11" db="EMBL/GenBank/DDBJ databases">
        <title>Centuries of genome instability and evolution in soft-shell clam transmissible cancer (bioRxiv).</title>
        <authorList>
            <person name="Hart S.F.M."/>
            <person name="Yonemitsu M.A."/>
            <person name="Giersch R.M."/>
            <person name="Beal B.F."/>
            <person name="Arriagada G."/>
            <person name="Davis B.W."/>
            <person name="Ostrander E.A."/>
            <person name="Goff S.P."/>
            <person name="Metzger M.J."/>
        </authorList>
    </citation>
    <scope>NUCLEOTIDE SEQUENCE</scope>
    <source>
        <strain evidence="2">MELC-2E11</strain>
        <tissue evidence="2">Siphon/mantle</tissue>
    </source>
</reference>
<feature type="transmembrane region" description="Helical" evidence="1">
    <location>
        <begin position="34"/>
        <end position="55"/>
    </location>
</feature>
<keyword evidence="1" id="KW-1133">Transmembrane helix</keyword>
<proteinExistence type="predicted"/>
<accession>A0ABY7D787</accession>
<protein>
    <submittedName>
        <fullName evidence="2">Uncharacterized protein</fullName>
    </submittedName>
</protein>
<keyword evidence="1" id="KW-0472">Membrane</keyword>
<dbReference type="Proteomes" id="UP001164746">
    <property type="component" value="Chromosome 1"/>
</dbReference>
<feature type="transmembrane region" description="Helical" evidence="1">
    <location>
        <begin position="76"/>
        <end position="93"/>
    </location>
</feature>
<keyword evidence="1" id="KW-0812">Transmembrane</keyword>
<evidence type="ECO:0000313" key="3">
    <source>
        <dbReference type="Proteomes" id="UP001164746"/>
    </source>
</evidence>
<evidence type="ECO:0000256" key="1">
    <source>
        <dbReference type="SAM" id="Phobius"/>
    </source>
</evidence>
<sequence length="101" mass="11206">MASVYLAKAVIYSYLSKAVRRATCTRIFADQIDFLFVTFFGLNIGILLSVMMLEVNETQVPNTTLQSDQKQGTRSCISLALSVALAIANMILIDDNASYRF</sequence>
<organism evidence="2 3">
    <name type="scientific">Mya arenaria</name>
    <name type="common">Soft-shell clam</name>
    <dbReference type="NCBI Taxonomy" id="6604"/>
    <lineage>
        <taxon>Eukaryota</taxon>
        <taxon>Metazoa</taxon>
        <taxon>Spiralia</taxon>
        <taxon>Lophotrochozoa</taxon>
        <taxon>Mollusca</taxon>
        <taxon>Bivalvia</taxon>
        <taxon>Autobranchia</taxon>
        <taxon>Heteroconchia</taxon>
        <taxon>Euheterodonta</taxon>
        <taxon>Imparidentia</taxon>
        <taxon>Neoheterodontei</taxon>
        <taxon>Myida</taxon>
        <taxon>Myoidea</taxon>
        <taxon>Myidae</taxon>
        <taxon>Mya</taxon>
    </lineage>
</organism>
<gene>
    <name evidence="2" type="ORF">MAR_006003</name>
</gene>
<evidence type="ECO:0000313" key="2">
    <source>
        <dbReference type="EMBL" id="WAQ93532.1"/>
    </source>
</evidence>
<name>A0ABY7D787_MYAAR</name>
<dbReference type="EMBL" id="CP111012">
    <property type="protein sequence ID" value="WAQ93532.1"/>
    <property type="molecule type" value="Genomic_DNA"/>
</dbReference>
<keyword evidence="3" id="KW-1185">Reference proteome</keyword>